<organism evidence="3 4">
    <name type="scientific">Maritalea porphyrae</name>
    <dbReference type="NCBI Taxonomy" id="880732"/>
    <lineage>
        <taxon>Bacteria</taxon>
        <taxon>Pseudomonadati</taxon>
        <taxon>Pseudomonadota</taxon>
        <taxon>Alphaproteobacteria</taxon>
        <taxon>Hyphomicrobiales</taxon>
        <taxon>Devosiaceae</taxon>
        <taxon>Maritalea</taxon>
    </lineage>
</organism>
<feature type="region of interest" description="Disordered" evidence="1">
    <location>
        <begin position="1"/>
        <end position="48"/>
    </location>
</feature>
<comment type="caution">
    <text evidence="3">The sequence shown here is derived from an EMBL/GenBank/DDBJ whole genome shotgun (WGS) entry which is preliminary data.</text>
</comment>
<accession>A0ABQ5UNZ6</accession>
<feature type="transmembrane region" description="Helical" evidence="2">
    <location>
        <begin position="159"/>
        <end position="181"/>
    </location>
</feature>
<feature type="transmembrane region" description="Helical" evidence="2">
    <location>
        <begin position="188"/>
        <end position="211"/>
    </location>
</feature>
<keyword evidence="2" id="KW-0472">Membrane</keyword>
<sequence length="234" mass="25015">MTQTNQSAKHNEKRGVEGDGSSVHDHSSAADKSNNSVQISWNPPKPRTGALGGWDRFVGPGATDAEEVLQLILGGAIAIGGVALFWLAQGQTASIWQWLFVAVLAFDIGGGIVTNSTSAAKRWYHRPGHGRLQHFGFVAAHLVHIGLMAFLFADAPISYALALGGMLMLSTVLVLFSPLYLQRPMAVGLAMVVIMAGQLPPFDIAGLNWFIPALMLKLILGHALKEAPFQPGDR</sequence>
<keyword evidence="2" id="KW-0812">Transmembrane</keyword>
<evidence type="ECO:0000313" key="3">
    <source>
        <dbReference type="EMBL" id="GLQ16584.1"/>
    </source>
</evidence>
<feature type="transmembrane region" description="Helical" evidence="2">
    <location>
        <begin position="95"/>
        <end position="114"/>
    </location>
</feature>
<feature type="transmembrane region" description="Helical" evidence="2">
    <location>
        <begin position="135"/>
        <end position="153"/>
    </location>
</feature>
<evidence type="ECO:0000256" key="1">
    <source>
        <dbReference type="SAM" id="MobiDB-lite"/>
    </source>
</evidence>
<feature type="compositionally biased region" description="Basic and acidic residues" evidence="1">
    <location>
        <begin position="9"/>
        <end position="29"/>
    </location>
</feature>
<dbReference type="EMBL" id="BSNI01000002">
    <property type="protein sequence ID" value="GLQ16584.1"/>
    <property type="molecule type" value="Genomic_DNA"/>
</dbReference>
<evidence type="ECO:0000313" key="4">
    <source>
        <dbReference type="Proteomes" id="UP001161405"/>
    </source>
</evidence>
<reference evidence="3" key="1">
    <citation type="journal article" date="2014" name="Int. J. Syst. Evol. Microbiol.">
        <title>Complete genome of a new Firmicutes species belonging to the dominant human colonic microbiota ('Ruminococcus bicirculans') reveals two chromosomes and a selective capacity to utilize plant glucans.</title>
        <authorList>
            <consortium name="NISC Comparative Sequencing Program"/>
            <person name="Wegmann U."/>
            <person name="Louis P."/>
            <person name="Goesmann A."/>
            <person name="Henrissat B."/>
            <person name="Duncan S.H."/>
            <person name="Flint H.J."/>
        </authorList>
    </citation>
    <scope>NUCLEOTIDE SEQUENCE</scope>
    <source>
        <strain evidence="3">NBRC 107169</strain>
    </source>
</reference>
<evidence type="ECO:0000256" key="2">
    <source>
        <dbReference type="SAM" id="Phobius"/>
    </source>
</evidence>
<feature type="compositionally biased region" description="Polar residues" evidence="1">
    <location>
        <begin position="30"/>
        <end position="41"/>
    </location>
</feature>
<dbReference type="Proteomes" id="UP001161405">
    <property type="component" value="Unassembled WGS sequence"/>
</dbReference>
<feature type="transmembrane region" description="Helical" evidence="2">
    <location>
        <begin position="68"/>
        <end position="89"/>
    </location>
</feature>
<gene>
    <name evidence="3" type="ORF">GCM10007879_08330</name>
</gene>
<protein>
    <submittedName>
        <fullName evidence="3">Uncharacterized protein</fullName>
    </submittedName>
</protein>
<keyword evidence="4" id="KW-1185">Reference proteome</keyword>
<keyword evidence="2" id="KW-1133">Transmembrane helix</keyword>
<name>A0ABQ5UNZ6_9HYPH</name>
<dbReference type="RefSeq" id="WP_284362247.1">
    <property type="nucleotide sequence ID" value="NZ_BSNI01000002.1"/>
</dbReference>
<proteinExistence type="predicted"/>
<reference evidence="3" key="2">
    <citation type="submission" date="2023-01" db="EMBL/GenBank/DDBJ databases">
        <title>Draft genome sequence of Maritalea porphyrae strain NBRC 107169.</title>
        <authorList>
            <person name="Sun Q."/>
            <person name="Mori K."/>
        </authorList>
    </citation>
    <scope>NUCLEOTIDE SEQUENCE</scope>
    <source>
        <strain evidence="3">NBRC 107169</strain>
    </source>
</reference>